<dbReference type="InterPro" id="IPR036574">
    <property type="entry name" value="Scorpion_toxin-like_sf"/>
</dbReference>
<feature type="domain" description="Knottins-like" evidence="3">
    <location>
        <begin position="59"/>
        <end position="104"/>
    </location>
</feature>
<evidence type="ECO:0000256" key="1">
    <source>
        <dbReference type="ARBA" id="ARBA00022729"/>
    </source>
</evidence>
<dbReference type="Pfam" id="PF00304">
    <property type="entry name" value="Gamma-thionin"/>
    <property type="match status" value="1"/>
</dbReference>
<evidence type="ECO:0000259" key="3">
    <source>
        <dbReference type="SMART" id="SM00505"/>
    </source>
</evidence>
<keyword evidence="2" id="KW-1015">Disulfide bond</keyword>
<dbReference type="EMBL" id="LR862141">
    <property type="protein sequence ID" value="CAD1820557.1"/>
    <property type="molecule type" value="Genomic_DNA"/>
</dbReference>
<dbReference type="SMART" id="SM00505">
    <property type="entry name" value="Knot1"/>
    <property type="match status" value="1"/>
</dbReference>
<dbReference type="InterPro" id="IPR003614">
    <property type="entry name" value="Knottins"/>
</dbReference>
<dbReference type="PRINTS" id="PR00288">
    <property type="entry name" value="PUROTHIONIN"/>
</dbReference>
<dbReference type="PROSITE" id="PS00940">
    <property type="entry name" value="GAMMA_THIONIN"/>
    <property type="match status" value="1"/>
</dbReference>
<keyword evidence="1" id="KW-0732">Signal</keyword>
<dbReference type="SUPFAM" id="SSF57095">
    <property type="entry name" value="Scorpion toxin-like"/>
    <property type="match status" value="1"/>
</dbReference>
<gene>
    <name evidence="4" type="ORF">CB5_LOCUS3768</name>
</gene>
<proteinExistence type="predicted"/>
<dbReference type="GO" id="GO:0006952">
    <property type="term" value="P:defense response"/>
    <property type="evidence" value="ECO:0007669"/>
    <property type="project" value="InterPro"/>
</dbReference>
<accession>A0A6V7NQ04</accession>
<organism evidence="4">
    <name type="scientific">Ananas comosus var. bracteatus</name>
    <name type="common">red pineapple</name>
    <dbReference type="NCBI Taxonomy" id="296719"/>
    <lineage>
        <taxon>Eukaryota</taxon>
        <taxon>Viridiplantae</taxon>
        <taxon>Streptophyta</taxon>
        <taxon>Embryophyta</taxon>
        <taxon>Tracheophyta</taxon>
        <taxon>Spermatophyta</taxon>
        <taxon>Magnoliopsida</taxon>
        <taxon>Liliopsida</taxon>
        <taxon>Poales</taxon>
        <taxon>Bromeliaceae</taxon>
        <taxon>Bromelioideae</taxon>
        <taxon>Ananas</taxon>
    </lineage>
</organism>
<dbReference type="CDD" id="cd00107">
    <property type="entry name" value="Knot1"/>
    <property type="match status" value="1"/>
</dbReference>
<evidence type="ECO:0000256" key="2">
    <source>
        <dbReference type="ARBA" id="ARBA00023157"/>
    </source>
</evidence>
<sequence length="104" mass="11771">MEIYKKETMCAIFLFLLLLMISSFRKTRNNILFDDFCRTNRDIYGLVDGIQVPRVEAGVCRVPSRNFKGPCMSDTNCANVCIGEGFTGGDCDGLRRRCLCQKPC</sequence>
<dbReference type="PANTHER" id="PTHR33147">
    <property type="entry name" value="DEFENSIN-LIKE PROTEIN 1"/>
    <property type="match status" value="1"/>
</dbReference>
<dbReference type="Gene3D" id="3.30.30.10">
    <property type="entry name" value="Knottin, scorpion toxin-like"/>
    <property type="match status" value="1"/>
</dbReference>
<dbReference type="PANTHER" id="PTHR33147:SF130">
    <property type="entry name" value="DEFENSIN-LIKE PROTEIN 1"/>
    <property type="match status" value="1"/>
</dbReference>
<protein>
    <recommendedName>
        <fullName evidence="3">Knottins-like domain-containing protein</fullName>
    </recommendedName>
</protein>
<evidence type="ECO:0000313" key="4">
    <source>
        <dbReference type="EMBL" id="CAD1820557.1"/>
    </source>
</evidence>
<name>A0A6V7NQ04_ANACO</name>
<dbReference type="InterPro" id="IPR008176">
    <property type="entry name" value="Defensin_plant"/>
</dbReference>
<dbReference type="AlphaFoldDB" id="A0A6V7NQ04"/>
<reference evidence="4" key="1">
    <citation type="submission" date="2020-07" db="EMBL/GenBank/DDBJ databases">
        <authorList>
            <person name="Lin J."/>
        </authorList>
    </citation>
    <scope>NUCLEOTIDE SEQUENCE</scope>
</reference>